<dbReference type="Gene3D" id="3.30.390.10">
    <property type="entry name" value="Enolase-like, N-terminal domain"/>
    <property type="match status" value="1"/>
</dbReference>
<organism evidence="5 6">
    <name type="scientific">Anaerobaca lacustris</name>
    <dbReference type="NCBI Taxonomy" id="3044600"/>
    <lineage>
        <taxon>Bacteria</taxon>
        <taxon>Pseudomonadati</taxon>
        <taxon>Planctomycetota</taxon>
        <taxon>Phycisphaerae</taxon>
        <taxon>Sedimentisphaerales</taxon>
        <taxon>Anaerobacaceae</taxon>
        <taxon>Anaerobaca</taxon>
    </lineage>
</organism>
<evidence type="ECO:0000256" key="1">
    <source>
        <dbReference type="ARBA" id="ARBA00001426"/>
    </source>
</evidence>
<evidence type="ECO:0000256" key="2">
    <source>
        <dbReference type="ARBA" id="ARBA00005183"/>
    </source>
</evidence>
<gene>
    <name evidence="5" type="ORF">QJ522_10540</name>
</gene>
<dbReference type="InterPro" id="IPR034593">
    <property type="entry name" value="DgoD-like"/>
</dbReference>
<dbReference type="PANTHER" id="PTHR48080:SF4">
    <property type="entry name" value="GLUCARATE DEHYDRATASE"/>
    <property type="match status" value="1"/>
</dbReference>
<dbReference type="SUPFAM" id="SSF51604">
    <property type="entry name" value="Enolase C-terminal domain-like"/>
    <property type="match status" value="1"/>
</dbReference>
<dbReference type="Pfam" id="PF13378">
    <property type="entry name" value="MR_MLE_C"/>
    <property type="match status" value="1"/>
</dbReference>
<dbReference type="SUPFAM" id="SSF54826">
    <property type="entry name" value="Enolase N-terminal domain-like"/>
    <property type="match status" value="1"/>
</dbReference>
<evidence type="ECO:0000256" key="3">
    <source>
        <dbReference type="ARBA" id="ARBA00011973"/>
    </source>
</evidence>
<accession>A0AAW6U0L7</accession>
<dbReference type="GO" id="GO:0008872">
    <property type="term" value="F:glucarate dehydratase activity"/>
    <property type="evidence" value="ECO:0007669"/>
    <property type="project" value="UniProtKB-EC"/>
</dbReference>
<reference evidence="5" key="1">
    <citation type="submission" date="2023-05" db="EMBL/GenBank/DDBJ databases">
        <title>Anaerotaeda fermentans gen. nov., sp. nov., a novel anaerobic planctomycete of the new family within the order Sedimentisphaerales isolated from Taman Peninsula, Russia.</title>
        <authorList>
            <person name="Khomyakova M.A."/>
            <person name="Merkel A.Y."/>
            <person name="Slobodkin A.I."/>
        </authorList>
    </citation>
    <scope>NUCLEOTIDE SEQUENCE</scope>
    <source>
        <strain evidence="5">M17dextr</strain>
    </source>
</reference>
<dbReference type="Pfam" id="PF02746">
    <property type="entry name" value="MR_MLE_N"/>
    <property type="match status" value="1"/>
</dbReference>
<dbReference type="PANTHER" id="PTHR48080">
    <property type="entry name" value="D-GALACTONATE DEHYDRATASE-RELATED"/>
    <property type="match status" value="1"/>
</dbReference>
<evidence type="ECO:0000259" key="4">
    <source>
        <dbReference type="SMART" id="SM00922"/>
    </source>
</evidence>
<dbReference type="InterPro" id="IPR029017">
    <property type="entry name" value="Enolase-like_N"/>
</dbReference>
<dbReference type="InterPro" id="IPR013341">
    <property type="entry name" value="Mandelate_racemase_N_dom"/>
</dbReference>
<dbReference type="SMART" id="SM00922">
    <property type="entry name" value="MR_MLE"/>
    <property type="match status" value="1"/>
</dbReference>
<dbReference type="PROSITE" id="PS51318">
    <property type="entry name" value="TAT"/>
    <property type="match status" value="1"/>
</dbReference>
<proteinExistence type="predicted"/>
<dbReference type="EMBL" id="JASCXX010000011">
    <property type="protein sequence ID" value="MDI6449479.1"/>
    <property type="molecule type" value="Genomic_DNA"/>
</dbReference>
<comment type="caution">
    <text evidence="5">The sequence shown here is derived from an EMBL/GenBank/DDBJ whole genome shotgun (WGS) entry which is preliminary data.</text>
</comment>
<name>A0AAW6U0L7_9BACT</name>
<comment type="catalytic activity">
    <reaction evidence="1">
        <text>D-glucarate = 5-dehydro-4-deoxy-D-glucarate + H2O</text>
        <dbReference type="Rhea" id="RHEA:14573"/>
        <dbReference type="ChEBI" id="CHEBI:15377"/>
        <dbReference type="ChEBI" id="CHEBI:30612"/>
        <dbReference type="ChEBI" id="CHEBI:42819"/>
        <dbReference type="EC" id="4.2.1.40"/>
    </reaction>
</comment>
<dbReference type="EC" id="4.2.1.40" evidence="3"/>
<keyword evidence="6" id="KW-1185">Reference proteome</keyword>
<dbReference type="RefSeq" id="WP_349244888.1">
    <property type="nucleotide sequence ID" value="NZ_JASCXX010000011.1"/>
</dbReference>
<dbReference type="AlphaFoldDB" id="A0AAW6U0L7"/>
<comment type="pathway">
    <text evidence="2">Carbohydrate acid metabolism; D-glucarate degradation; 2,5-dioxopentanoate from D-glucarate: step 1/2.</text>
</comment>
<dbReference type="InterPro" id="IPR006311">
    <property type="entry name" value="TAT_signal"/>
</dbReference>
<dbReference type="Gene3D" id="3.20.20.120">
    <property type="entry name" value="Enolase-like C-terminal domain"/>
    <property type="match status" value="1"/>
</dbReference>
<evidence type="ECO:0000313" key="6">
    <source>
        <dbReference type="Proteomes" id="UP001431776"/>
    </source>
</evidence>
<feature type="domain" description="Mandelate racemase/muconate lactonizing enzyme C-terminal" evidence="4">
    <location>
        <begin position="173"/>
        <end position="282"/>
    </location>
</feature>
<dbReference type="Proteomes" id="UP001431776">
    <property type="component" value="Unassembled WGS sequence"/>
</dbReference>
<dbReference type="InterPro" id="IPR013342">
    <property type="entry name" value="Mandelate_racemase_C"/>
</dbReference>
<protein>
    <recommendedName>
        <fullName evidence="3">glucarate dehydratase</fullName>
        <ecNumber evidence="3">4.2.1.40</ecNumber>
    </recommendedName>
</protein>
<sequence length="412" mass="44769">MNRNCFGRMGRRTFLRLTGGVAGAWLAGRCASARHLLLVDATDAERISRIEWIVYDTGLRGPQDASQARCAVRITTTHGAQGWADVGDWAAPADDDAAHGISDTLLGRSPSEHDNLWRQLYEQGLPLATLGAVDTALWDLRGRTEGKPVHALLGTTRSAAKARASTGFNLGEPAAYADFAVACRDKGIQAIRIQPYVTYDDATGRATAFPDRDMAVYSAVREAVGADHACMADHEGIYTYDQALRVGRLLDDLGYAWYGSPMPETDDWLDRYATLASELRTPICAPRSDSDSYQSRLRWIGRRACDVCRIGVHLGGLTACLQLAGACEEAGIAMDLLGAGPDAYPHLQLIGATEESLVPWFEVASPDNESRTLPGRLTPEPQFDADGRIPIPQTPGLGLELDWTYITTHRIA</sequence>
<dbReference type="InterPro" id="IPR029065">
    <property type="entry name" value="Enolase_C-like"/>
</dbReference>
<evidence type="ECO:0000313" key="5">
    <source>
        <dbReference type="EMBL" id="MDI6449479.1"/>
    </source>
</evidence>
<dbReference type="InterPro" id="IPR036849">
    <property type="entry name" value="Enolase-like_C_sf"/>
</dbReference>